<dbReference type="Gene3D" id="3.40.50.1220">
    <property type="entry name" value="TPP-binding domain"/>
    <property type="match status" value="1"/>
</dbReference>
<dbReference type="InterPro" id="IPR026590">
    <property type="entry name" value="Ssirtuin_cat_dom"/>
</dbReference>
<organism evidence="6 7">
    <name type="scientific">Actinomyces radicidentis</name>
    <dbReference type="NCBI Taxonomy" id="111015"/>
    <lineage>
        <taxon>Bacteria</taxon>
        <taxon>Bacillati</taxon>
        <taxon>Actinomycetota</taxon>
        <taxon>Actinomycetes</taxon>
        <taxon>Actinomycetales</taxon>
        <taxon>Actinomycetaceae</taxon>
        <taxon>Actinomyces</taxon>
    </lineage>
</organism>
<feature type="binding site" evidence="4">
    <location>
        <position position="182"/>
    </location>
    <ligand>
        <name>Zn(2+)</name>
        <dbReference type="ChEBI" id="CHEBI:29105"/>
    </ligand>
</feature>
<accession>A0A109W2G9</accession>
<keyword evidence="4" id="KW-0479">Metal-binding</keyword>
<dbReference type="RefSeq" id="WP_067941431.1">
    <property type="nucleotide sequence ID" value="NZ_CP014228.1"/>
</dbReference>
<gene>
    <name evidence="6" type="ORF">AXF14_05245</name>
</gene>
<dbReference type="AlphaFoldDB" id="A0A109W2G9"/>
<dbReference type="KEGG" id="ard:AXF14_05245"/>
<keyword evidence="2" id="KW-0808">Transferase</keyword>
<evidence type="ECO:0000259" key="5">
    <source>
        <dbReference type="PROSITE" id="PS50305"/>
    </source>
</evidence>
<dbReference type="GO" id="GO:0017136">
    <property type="term" value="F:histone deacetylase activity, NAD-dependent"/>
    <property type="evidence" value="ECO:0007669"/>
    <property type="project" value="TreeGrafter"/>
</dbReference>
<evidence type="ECO:0000313" key="7">
    <source>
        <dbReference type="Proteomes" id="UP000065220"/>
    </source>
</evidence>
<evidence type="ECO:0000313" key="6">
    <source>
        <dbReference type="EMBL" id="AMD87106.1"/>
    </source>
</evidence>
<reference evidence="7" key="1">
    <citation type="submission" date="2016-02" db="EMBL/GenBank/DDBJ databases">
        <authorList>
            <person name="Holder M.E."/>
            <person name="Ajami N.J."/>
            <person name="Petrosino J.F."/>
        </authorList>
    </citation>
    <scope>NUCLEOTIDE SEQUENCE [LARGE SCALE GENOMIC DNA]</scope>
    <source>
        <strain evidence="7">CCUG 36733</strain>
    </source>
</reference>
<dbReference type="InterPro" id="IPR029035">
    <property type="entry name" value="DHS-like_NAD/FAD-binding_dom"/>
</dbReference>
<dbReference type="EMBL" id="CP014228">
    <property type="protein sequence ID" value="AMD87106.1"/>
    <property type="molecule type" value="Genomic_DNA"/>
</dbReference>
<dbReference type="InterPro" id="IPR003000">
    <property type="entry name" value="Sirtuin"/>
</dbReference>
<dbReference type="Pfam" id="PF02146">
    <property type="entry name" value="SIR2"/>
    <property type="match status" value="1"/>
</dbReference>
<evidence type="ECO:0000256" key="1">
    <source>
        <dbReference type="ARBA" id="ARBA00012928"/>
    </source>
</evidence>
<evidence type="ECO:0000256" key="4">
    <source>
        <dbReference type="PROSITE-ProRule" id="PRU00236"/>
    </source>
</evidence>
<dbReference type="SUPFAM" id="SSF52467">
    <property type="entry name" value="DHS-like NAD/FAD-binding domain"/>
    <property type="match status" value="1"/>
</dbReference>
<evidence type="ECO:0000256" key="2">
    <source>
        <dbReference type="ARBA" id="ARBA00022679"/>
    </source>
</evidence>
<dbReference type="GO" id="GO:0070403">
    <property type="term" value="F:NAD+ binding"/>
    <property type="evidence" value="ECO:0007669"/>
    <property type="project" value="InterPro"/>
</dbReference>
<dbReference type="InterPro" id="IPR050134">
    <property type="entry name" value="NAD-dep_sirtuin_deacylases"/>
</dbReference>
<feature type="binding site" evidence="4">
    <location>
        <position position="179"/>
    </location>
    <ligand>
        <name>Zn(2+)</name>
        <dbReference type="ChEBI" id="CHEBI:29105"/>
    </ligand>
</feature>
<evidence type="ECO:0000256" key="3">
    <source>
        <dbReference type="ARBA" id="ARBA00023027"/>
    </source>
</evidence>
<dbReference type="OrthoDB" id="9800582at2"/>
<dbReference type="Gene3D" id="3.30.1600.10">
    <property type="entry name" value="SIR2/SIRT2 'Small Domain"/>
    <property type="match status" value="1"/>
</dbReference>
<feature type="domain" description="Deacetylase sirtuin-type" evidence="5">
    <location>
        <begin position="1"/>
        <end position="275"/>
    </location>
</feature>
<dbReference type="STRING" id="111015.AXF14_05245"/>
<name>A0A109W2G9_ACTRD</name>
<feature type="active site" description="Proton acceptor" evidence="4">
    <location>
        <position position="118"/>
    </location>
</feature>
<dbReference type="PANTHER" id="PTHR11085:SF10">
    <property type="entry name" value="NAD-DEPENDENT PROTEIN DEACYLASE SIRTUIN-5, MITOCHONDRIAL-RELATED"/>
    <property type="match status" value="1"/>
</dbReference>
<keyword evidence="4" id="KW-0862">Zinc</keyword>
<proteinExistence type="predicted"/>
<dbReference type="Proteomes" id="UP000065220">
    <property type="component" value="Chromosome"/>
</dbReference>
<feature type="binding site" evidence="4">
    <location>
        <position position="126"/>
    </location>
    <ligand>
        <name>Zn(2+)</name>
        <dbReference type="ChEBI" id="CHEBI:29105"/>
    </ligand>
</feature>
<dbReference type="GO" id="GO:0046872">
    <property type="term" value="F:metal ion binding"/>
    <property type="evidence" value="ECO:0007669"/>
    <property type="project" value="UniProtKB-KW"/>
</dbReference>
<dbReference type="InterPro" id="IPR026591">
    <property type="entry name" value="Sirtuin_cat_small_dom_sf"/>
</dbReference>
<dbReference type="PROSITE" id="PS50305">
    <property type="entry name" value="SIRTUIN"/>
    <property type="match status" value="1"/>
</dbReference>
<dbReference type="EC" id="2.3.1.286" evidence="1"/>
<feature type="binding site" evidence="4">
    <location>
        <position position="129"/>
    </location>
    <ligand>
        <name>Zn(2+)</name>
        <dbReference type="ChEBI" id="CHEBI:29105"/>
    </ligand>
</feature>
<protein>
    <recommendedName>
        <fullName evidence="1">protein acetyllysine N-acetyltransferase</fullName>
        <ecNumber evidence="1">2.3.1.286</ecNumber>
    </recommendedName>
</protein>
<sequence>MELDDAVEAVREVMAVRRTLAVTGAGISTDSGIPDYRGTGSTPTEPVDLERFVSDPLWYRWVWARNHATWRLLEGLAPTPGHRALARLEDAGLVTGVATQNVDRLHSLAGQRTVWELHGAYDRVVCLECERVVPRAEVDERLRAANPGYPVETDPRKVAITPEADRAAAESCVFEPPACESCGGMLKPDIVFFGESLPPAMDGAMEAAEDCDVVLVAGTSLAVLTGLWVVRQAMARGAQLVVVNRGRTAVDGIADVRVEGGTSEVLGPVADALLG</sequence>
<keyword evidence="7" id="KW-1185">Reference proteome</keyword>
<dbReference type="PANTHER" id="PTHR11085">
    <property type="entry name" value="NAD-DEPENDENT PROTEIN DEACYLASE SIRTUIN-5, MITOCHONDRIAL-RELATED"/>
    <property type="match status" value="1"/>
</dbReference>
<keyword evidence="3" id="KW-0520">NAD</keyword>